<feature type="region of interest" description="Disordered" evidence="1">
    <location>
        <begin position="502"/>
        <end position="538"/>
    </location>
</feature>
<feature type="compositionally biased region" description="Low complexity" evidence="1">
    <location>
        <begin position="339"/>
        <end position="351"/>
    </location>
</feature>
<dbReference type="Proteomes" id="UP000305067">
    <property type="component" value="Unassembled WGS sequence"/>
</dbReference>
<proteinExistence type="predicted"/>
<organism evidence="2 3">
    <name type="scientific">Pterulicium gracile</name>
    <dbReference type="NCBI Taxonomy" id="1884261"/>
    <lineage>
        <taxon>Eukaryota</taxon>
        <taxon>Fungi</taxon>
        <taxon>Dikarya</taxon>
        <taxon>Basidiomycota</taxon>
        <taxon>Agaricomycotina</taxon>
        <taxon>Agaricomycetes</taxon>
        <taxon>Agaricomycetidae</taxon>
        <taxon>Agaricales</taxon>
        <taxon>Pleurotineae</taxon>
        <taxon>Pterulaceae</taxon>
        <taxon>Pterulicium</taxon>
    </lineage>
</organism>
<feature type="compositionally biased region" description="Polar residues" evidence="1">
    <location>
        <begin position="94"/>
        <end position="111"/>
    </location>
</feature>
<feature type="region of interest" description="Disordered" evidence="1">
    <location>
        <begin position="310"/>
        <end position="421"/>
    </location>
</feature>
<dbReference type="AlphaFoldDB" id="A0A5C3QS00"/>
<feature type="compositionally biased region" description="Polar residues" evidence="1">
    <location>
        <begin position="520"/>
        <end position="532"/>
    </location>
</feature>
<name>A0A5C3QS00_9AGAR</name>
<feature type="region of interest" description="Disordered" evidence="1">
    <location>
        <begin position="94"/>
        <end position="137"/>
    </location>
</feature>
<evidence type="ECO:0000313" key="3">
    <source>
        <dbReference type="Proteomes" id="UP000305067"/>
    </source>
</evidence>
<gene>
    <name evidence="2" type="ORF">BDV98DRAFT_391552</name>
</gene>
<dbReference type="STRING" id="1884261.A0A5C3QS00"/>
<dbReference type="EMBL" id="ML178820">
    <property type="protein sequence ID" value="TFL03610.1"/>
    <property type="molecule type" value="Genomic_DNA"/>
</dbReference>
<feature type="region of interest" description="Disordered" evidence="1">
    <location>
        <begin position="269"/>
        <end position="288"/>
    </location>
</feature>
<accession>A0A5C3QS00</accession>
<feature type="region of interest" description="Disordered" evidence="1">
    <location>
        <begin position="1"/>
        <end position="59"/>
    </location>
</feature>
<keyword evidence="3" id="KW-1185">Reference proteome</keyword>
<feature type="compositionally biased region" description="Low complexity" evidence="1">
    <location>
        <begin position="399"/>
        <end position="409"/>
    </location>
</feature>
<dbReference type="OrthoDB" id="333905at2759"/>
<sequence length="538" mass="56814">MFLHPQTEQASHGPAVASGSGSSGSGSPTPAVAISTSKSPSPSSSLSAAPTPLPAPTLPIAELSLKEQLEKRLNNEHESEIRDTIQAIFESLSASLPSHRQERPSTTSQSDVKGKGKETSPVAAATEEVEQEEPTSADIMRSLSSIASIETIFRSLSSEFAFPSQLDFTPPSSPSSTSIDLDPTTPVASGLAYTSRNAPVRYYTHALSGLLTQLDEISSFGNEEVWERTKEGVVAPLQVAEGAEITHDDVAVPAVEATSIVQASVSTEAANSEAPRHSIQETHPGVSDVTENLQGYDMSDLPEEPIIAESTSRNDLAAEDASKTEAVEDPLVESIVDMSATVTPSTTTTPAYGTLSPPDLDVALPSLPLTDEQLSAAPSDSAEETPKSTLLSRPPAKISSSASPSLPDAPTAPSPPSSALTDTPLVPSFLASAFPAGEKEEEHLGMTFLHVHFVAHFVLKLCSSTSFSCGTTKTTESTHPRPPCLCRNNWVPLSDELHQRHPGRLSEFAAPKLDPRSYASPGTRQPQHSQHSIPKCNL</sequence>
<reference evidence="2 3" key="1">
    <citation type="journal article" date="2019" name="Nat. Ecol. Evol.">
        <title>Megaphylogeny resolves global patterns of mushroom evolution.</title>
        <authorList>
            <person name="Varga T."/>
            <person name="Krizsan K."/>
            <person name="Foldi C."/>
            <person name="Dima B."/>
            <person name="Sanchez-Garcia M."/>
            <person name="Sanchez-Ramirez S."/>
            <person name="Szollosi G.J."/>
            <person name="Szarkandi J.G."/>
            <person name="Papp V."/>
            <person name="Albert L."/>
            <person name="Andreopoulos W."/>
            <person name="Angelini C."/>
            <person name="Antonin V."/>
            <person name="Barry K.W."/>
            <person name="Bougher N.L."/>
            <person name="Buchanan P."/>
            <person name="Buyck B."/>
            <person name="Bense V."/>
            <person name="Catcheside P."/>
            <person name="Chovatia M."/>
            <person name="Cooper J."/>
            <person name="Damon W."/>
            <person name="Desjardin D."/>
            <person name="Finy P."/>
            <person name="Geml J."/>
            <person name="Haridas S."/>
            <person name="Hughes K."/>
            <person name="Justo A."/>
            <person name="Karasinski D."/>
            <person name="Kautmanova I."/>
            <person name="Kiss B."/>
            <person name="Kocsube S."/>
            <person name="Kotiranta H."/>
            <person name="LaButti K.M."/>
            <person name="Lechner B.E."/>
            <person name="Liimatainen K."/>
            <person name="Lipzen A."/>
            <person name="Lukacs Z."/>
            <person name="Mihaltcheva S."/>
            <person name="Morgado L.N."/>
            <person name="Niskanen T."/>
            <person name="Noordeloos M.E."/>
            <person name="Ohm R.A."/>
            <person name="Ortiz-Santana B."/>
            <person name="Ovrebo C."/>
            <person name="Racz N."/>
            <person name="Riley R."/>
            <person name="Savchenko A."/>
            <person name="Shiryaev A."/>
            <person name="Soop K."/>
            <person name="Spirin V."/>
            <person name="Szebenyi C."/>
            <person name="Tomsovsky M."/>
            <person name="Tulloss R.E."/>
            <person name="Uehling J."/>
            <person name="Grigoriev I.V."/>
            <person name="Vagvolgyi C."/>
            <person name="Papp T."/>
            <person name="Martin F.M."/>
            <person name="Miettinen O."/>
            <person name="Hibbett D.S."/>
            <person name="Nagy L.G."/>
        </authorList>
    </citation>
    <scope>NUCLEOTIDE SEQUENCE [LARGE SCALE GENOMIC DNA]</scope>
    <source>
        <strain evidence="2 3">CBS 309.79</strain>
    </source>
</reference>
<evidence type="ECO:0000256" key="1">
    <source>
        <dbReference type="SAM" id="MobiDB-lite"/>
    </source>
</evidence>
<evidence type="ECO:0000313" key="2">
    <source>
        <dbReference type="EMBL" id="TFL03610.1"/>
    </source>
</evidence>
<feature type="compositionally biased region" description="Low complexity" evidence="1">
    <location>
        <begin position="10"/>
        <end position="50"/>
    </location>
</feature>
<protein>
    <submittedName>
        <fullName evidence="2">Uncharacterized protein</fullName>
    </submittedName>
</protein>